<gene>
    <name evidence="1" type="ORF">S12H4_38209</name>
</gene>
<comment type="caution">
    <text evidence="1">The sequence shown here is derived from an EMBL/GenBank/DDBJ whole genome shotgun (WGS) entry which is preliminary data.</text>
</comment>
<name>X1TG92_9ZZZZ</name>
<dbReference type="AlphaFoldDB" id="X1TG92"/>
<organism evidence="1">
    <name type="scientific">marine sediment metagenome</name>
    <dbReference type="NCBI Taxonomy" id="412755"/>
    <lineage>
        <taxon>unclassified sequences</taxon>
        <taxon>metagenomes</taxon>
        <taxon>ecological metagenomes</taxon>
    </lineage>
</organism>
<sequence length="39" mass="4315">MNKQDSIQELFVLQQEIMKNVPGGDTPELMAHQITCGLG</sequence>
<reference evidence="1" key="1">
    <citation type="journal article" date="2014" name="Front. Microbiol.">
        <title>High frequency of phylogenetically diverse reductive dehalogenase-homologous genes in deep subseafloor sedimentary metagenomes.</title>
        <authorList>
            <person name="Kawai M."/>
            <person name="Futagami T."/>
            <person name="Toyoda A."/>
            <person name="Takaki Y."/>
            <person name="Nishi S."/>
            <person name="Hori S."/>
            <person name="Arai W."/>
            <person name="Tsubouchi T."/>
            <person name="Morono Y."/>
            <person name="Uchiyama I."/>
            <person name="Ito T."/>
            <person name="Fujiyama A."/>
            <person name="Inagaki F."/>
            <person name="Takami H."/>
        </authorList>
    </citation>
    <scope>NUCLEOTIDE SEQUENCE</scope>
    <source>
        <strain evidence="1">Expedition CK06-06</strain>
    </source>
</reference>
<accession>X1TG92</accession>
<dbReference type="EMBL" id="BARW01022973">
    <property type="protein sequence ID" value="GAI90381.1"/>
    <property type="molecule type" value="Genomic_DNA"/>
</dbReference>
<evidence type="ECO:0000313" key="1">
    <source>
        <dbReference type="EMBL" id="GAI90381.1"/>
    </source>
</evidence>
<proteinExistence type="predicted"/>
<feature type="non-terminal residue" evidence="1">
    <location>
        <position position="39"/>
    </location>
</feature>
<protein>
    <submittedName>
        <fullName evidence="1">Uncharacterized protein</fullName>
    </submittedName>
</protein>